<evidence type="ECO:0000313" key="1">
    <source>
        <dbReference type="EMBL" id="UBF23309.1"/>
    </source>
</evidence>
<keyword evidence="2" id="KW-1185">Reference proteome</keyword>
<organism evidence="1 2">
    <name type="scientific">Halorubrum tailed virus 29</name>
    <dbReference type="NCBI Taxonomy" id="2878010"/>
    <lineage>
        <taxon>Viruses</taxon>
        <taxon>Duplodnaviria</taxon>
        <taxon>Heunggongvirae</taxon>
        <taxon>Uroviricota</taxon>
        <taxon>Caudoviricetes</taxon>
        <taxon>Kirjokansivirales</taxon>
        <taxon>Haloferuviridae</taxon>
        <taxon>Dpdavirus</taxon>
        <taxon>Dpdavirus caudatum</taxon>
        <taxon>Dpdavirus HRTV29</taxon>
    </lineage>
</organism>
<gene>
    <name evidence="1" type="ORF">HRTV-29_gp31</name>
</gene>
<accession>A0AAE8Y029</accession>
<name>A0AAE8Y029_9CAUD</name>
<dbReference type="Proteomes" id="UP000827282">
    <property type="component" value="Segment"/>
</dbReference>
<sequence length="44" mass="5014">MPSHTVAFDNGQYQYVLATKGERQSVSERVRELVDKGMEAEQND</sequence>
<evidence type="ECO:0000313" key="2">
    <source>
        <dbReference type="Proteomes" id="UP000827282"/>
    </source>
</evidence>
<protein>
    <submittedName>
        <fullName evidence="1">Uncharacterized protein</fullName>
    </submittedName>
</protein>
<reference evidence="1" key="1">
    <citation type="submission" date="2021-05" db="EMBL/GenBank/DDBJ databases">
        <title>Diversity, taxonomy and evolution of archaeal viruses of the class Caudoviricetes.</title>
        <authorList>
            <person name="Liu Y."/>
            <person name="Demina T.A."/>
            <person name="Roux S."/>
            <person name="Aiewsakun P."/>
            <person name="Kazlauskas D."/>
            <person name="Simmonds P."/>
            <person name="Prangishvili D."/>
            <person name="Oksanen H.M."/>
            <person name="Krupovic M."/>
        </authorList>
    </citation>
    <scope>NUCLEOTIDE SEQUENCE</scope>
    <source>
        <strain evidence="1">HRTV-29/29</strain>
    </source>
</reference>
<proteinExistence type="predicted"/>
<dbReference type="EMBL" id="MZ334526">
    <property type="protein sequence ID" value="UBF23309.1"/>
    <property type="molecule type" value="Genomic_DNA"/>
</dbReference>